<reference evidence="2 3" key="1">
    <citation type="journal article" date="2019" name="Commun. Biol.">
        <title>The bagworm genome reveals a unique fibroin gene that provides high tensile strength.</title>
        <authorList>
            <person name="Kono N."/>
            <person name="Nakamura H."/>
            <person name="Ohtoshi R."/>
            <person name="Tomita M."/>
            <person name="Numata K."/>
            <person name="Arakawa K."/>
        </authorList>
    </citation>
    <scope>NUCLEOTIDE SEQUENCE [LARGE SCALE GENOMIC DNA]</scope>
</reference>
<comment type="caution">
    <text evidence="2">The sequence shown here is derived from an EMBL/GenBank/DDBJ whole genome shotgun (WGS) entry which is preliminary data.</text>
</comment>
<evidence type="ECO:0000313" key="2">
    <source>
        <dbReference type="EMBL" id="GBP58486.1"/>
    </source>
</evidence>
<gene>
    <name evidence="2" type="ORF">EVAR_82463_1</name>
</gene>
<evidence type="ECO:0000313" key="3">
    <source>
        <dbReference type="Proteomes" id="UP000299102"/>
    </source>
</evidence>
<keyword evidence="3" id="KW-1185">Reference proteome</keyword>
<protein>
    <submittedName>
        <fullName evidence="2">Uncharacterized protein</fullName>
    </submittedName>
</protein>
<feature type="region of interest" description="Disordered" evidence="1">
    <location>
        <begin position="83"/>
        <end position="102"/>
    </location>
</feature>
<organism evidence="2 3">
    <name type="scientific">Eumeta variegata</name>
    <name type="common">Bagworm moth</name>
    <name type="synonym">Eumeta japonica</name>
    <dbReference type="NCBI Taxonomy" id="151549"/>
    <lineage>
        <taxon>Eukaryota</taxon>
        <taxon>Metazoa</taxon>
        <taxon>Ecdysozoa</taxon>
        <taxon>Arthropoda</taxon>
        <taxon>Hexapoda</taxon>
        <taxon>Insecta</taxon>
        <taxon>Pterygota</taxon>
        <taxon>Neoptera</taxon>
        <taxon>Endopterygota</taxon>
        <taxon>Lepidoptera</taxon>
        <taxon>Glossata</taxon>
        <taxon>Ditrysia</taxon>
        <taxon>Tineoidea</taxon>
        <taxon>Psychidae</taxon>
        <taxon>Oiketicinae</taxon>
        <taxon>Eumeta</taxon>
    </lineage>
</organism>
<dbReference type="EMBL" id="BGZK01000736">
    <property type="protein sequence ID" value="GBP58486.1"/>
    <property type="molecule type" value="Genomic_DNA"/>
</dbReference>
<dbReference type="AlphaFoldDB" id="A0A4C1X424"/>
<dbReference type="Proteomes" id="UP000299102">
    <property type="component" value="Unassembled WGS sequence"/>
</dbReference>
<evidence type="ECO:0000256" key="1">
    <source>
        <dbReference type="SAM" id="MobiDB-lite"/>
    </source>
</evidence>
<proteinExistence type="predicted"/>
<sequence>MEGDRVDGREREVKLRNLTQWMKDNSRSCYFTSVFCECVVFRCGSLLRAAAKLTTRSSLHVRASACAISHKILGRGHLGGLPASGQARRIPAPSLRPLTPSYNTDKAMKALQRNFHARLRKPAEGHTKNYHLQDRDPLPLYCLIYKSWSAAAAGCSLQRAAGRGHGFIVGEQPRSACGDLRDDSANLKTIRSVSSRRRDRGQPKPRAGSAPHLDIILTS</sequence>
<accession>A0A4C1X424</accession>
<feature type="region of interest" description="Disordered" evidence="1">
    <location>
        <begin position="193"/>
        <end position="219"/>
    </location>
</feature>
<name>A0A4C1X424_EUMVA</name>